<organism evidence="2 3">
    <name type="scientific">Puccinia sorghi</name>
    <dbReference type="NCBI Taxonomy" id="27349"/>
    <lineage>
        <taxon>Eukaryota</taxon>
        <taxon>Fungi</taxon>
        <taxon>Dikarya</taxon>
        <taxon>Basidiomycota</taxon>
        <taxon>Pucciniomycotina</taxon>
        <taxon>Pucciniomycetes</taxon>
        <taxon>Pucciniales</taxon>
        <taxon>Pucciniaceae</taxon>
        <taxon>Puccinia</taxon>
    </lineage>
</organism>
<dbReference type="EMBL" id="LAVV01009056">
    <property type="protein sequence ID" value="KNZ51332.1"/>
    <property type="molecule type" value="Genomic_DNA"/>
</dbReference>
<dbReference type="OrthoDB" id="506498at2759"/>
<evidence type="ECO:0000313" key="3">
    <source>
        <dbReference type="Proteomes" id="UP000037035"/>
    </source>
</evidence>
<dbReference type="PANTHER" id="PTHR43832:SF1">
    <property type="entry name" value="S-ADENOSYL-L-METHIONINE-DEPENDENT METHYLTRANSFERASES SUPERFAMILY PROTEIN"/>
    <property type="match status" value="1"/>
</dbReference>
<sequence length="445" mass="51885">MYEQLEVLGYQAIDRGLIPDWILRRLIRFSCSLRIKELDSPSLEELHRRKLSFIDSLRSLPVALHQSRANEQHYEVPTELMTSCLGQYMKYSCCYFPKMSESLDEGEVLMLQDYCEKAKVEDGLDILDLGCGWGSLSLFLAQRYPNAKITALSNSRTQKAHIDQVAKHRQLNNLTVLTDDVMVFDFPSDHAKFDRIISIEMLEHMKNYEFLFKKISTWLKPEGLFFAHIFCHRDQPYHFEEKDGWMAQNFFSGGTMPSLDLFAYFQRDLNLERSWYINGKHYSRTAELWLTKLDQARSVWTGEMQLLQVMKLQSLDQDLASREIHKNFFKFRTFFLAVAEFFGLNDGQTWGVGHYLFSKKALQSSTPNNNQLKNPLKCSWVWLHLKELNDQTIAVCKVITKLGKICGKCLKKDKSGSTKDLDAHLSLFHNMAISYQEYQSKSCQF</sequence>
<dbReference type="Gene3D" id="3.40.50.150">
    <property type="entry name" value="Vaccinia Virus protein VP39"/>
    <property type="match status" value="1"/>
</dbReference>
<name>A0A0L6UT03_9BASI</name>
<dbReference type="Proteomes" id="UP000037035">
    <property type="component" value="Unassembled WGS sequence"/>
</dbReference>
<dbReference type="PANTHER" id="PTHR43832">
    <property type="match status" value="1"/>
</dbReference>
<dbReference type="Pfam" id="PF02353">
    <property type="entry name" value="CMAS"/>
    <property type="match status" value="1"/>
</dbReference>
<dbReference type="FunFam" id="3.40.50.150:FF:000554">
    <property type="entry name" value="Cation-transporting ATPase"/>
    <property type="match status" value="1"/>
</dbReference>
<dbReference type="SUPFAM" id="SSF53335">
    <property type="entry name" value="S-adenosyl-L-methionine-dependent methyltransferases"/>
    <property type="match status" value="1"/>
</dbReference>
<evidence type="ECO:0000313" key="2">
    <source>
        <dbReference type="EMBL" id="KNZ51332.1"/>
    </source>
</evidence>
<evidence type="ECO:0000256" key="1">
    <source>
        <dbReference type="ARBA" id="ARBA00010815"/>
    </source>
</evidence>
<dbReference type="CDD" id="cd02440">
    <property type="entry name" value="AdoMet_MTases"/>
    <property type="match status" value="1"/>
</dbReference>
<comment type="similarity">
    <text evidence="1">Belongs to the CFA/CMAS family.</text>
</comment>
<protein>
    <recommendedName>
        <fullName evidence="4">Cyclopropane-fatty-acyl-phospholipid synthase</fullName>
    </recommendedName>
</protein>
<proteinExistence type="inferred from homology"/>
<keyword evidence="3" id="KW-1185">Reference proteome</keyword>
<dbReference type="VEuPathDB" id="FungiDB:VP01_399g4"/>
<dbReference type="InterPro" id="IPR029063">
    <property type="entry name" value="SAM-dependent_MTases_sf"/>
</dbReference>
<evidence type="ECO:0008006" key="4">
    <source>
        <dbReference type="Google" id="ProtNLM"/>
    </source>
</evidence>
<comment type="caution">
    <text evidence="2">The sequence shown here is derived from an EMBL/GenBank/DDBJ whole genome shotgun (WGS) entry which is preliminary data.</text>
</comment>
<dbReference type="AlphaFoldDB" id="A0A0L6UT03"/>
<gene>
    <name evidence="2" type="ORF">VP01_399g4</name>
</gene>
<dbReference type="STRING" id="27349.A0A0L6UT03"/>
<reference evidence="2 3" key="1">
    <citation type="submission" date="2015-08" db="EMBL/GenBank/DDBJ databases">
        <title>Next Generation Sequencing and Analysis of the Genome of Puccinia sorghi L Schw, the Causal Agent of Maize Common Rust.</title>
        <authorList>
            <person name="Rochi L."/>
            <person name="Burguener G."/>
            <person name="Darino M."/>
            <person name="Turjanski A."/>
            <person name="Kreff E."/>
            <person name="Dieguez M.J."/>
            <person name="Sacco F."/>
        </authorList>
    </citation>
    <scope>NUCLEOTIDE SEQUENCE [LARGE SCALE GENOMIC DNA]</scope>
    <source>
        <strain evidence="2 3">RO10H11247</strain>
    </source>
</reference>
<accession>A0A0L6UT03</accession>